<dbReference type="Pfam" id="PF00646">
    <property type="entry name" value="F-box"/>
    <property type="match status" value="1"/>
</dbReference>
<comment type="caution">
    <text evidence="2">The sequence shown here is derived from an EMBL/GenBank/DDBJ whole genome shotgun (WGS) entry which is preliminary data.</text>
</comment>
<name>A0A6D2K5V6_9BRAS</name>
<dbReference type="OrthoDB" id="1076913at2759"/>
<keyword evidence="3" id="KW-1185">Reference proteome</keyword>
<evidence type="ECO:0000313" key="3">
    <source>
        <dbReference type="Proteomes" id="UP000467841"/>
    </source>
</evidence>
<dbReference type="PANTHER" id="PTHR31111:SF125">
    <property type="entry name" value="F-BOX PROTEIN CPR30-LIKE"/>
    <property type="match status" value="1"/>
</dbReference>
<evidence type="ECO:0000259" key="1">
    <source>
        <dbReference type="SMART" id="SM00256"/>
    </source>
</evidence>
<dbReference type="Pfam" id="PF08268">
    <property type="entry name" value="FBA_3"/>
    <property type="match status" value="1"/>
</dbReference>
<accession>A0A6D2K5V6</accession>
<dbReference type="InterPro" id="IPR001810">
    <property type="entry name" value="F-box_dom"/>
</dbReference>
<sequence length="418" mass="47917">MKTRRLNVSEDAENRRENSEQIPVDVIVEILLRLPAKSVGRCCCVSKLWASLPRRSYFTELFLTRTSSRPQLLFVSQKNSELFFFSSPQPQNPNKNSSPVAVTYHMKIPFKFYLSEERFPPIRGLLFLRADQNLEGRRLTVSVICNPTTGQFLTLPLPKVTGIGVCVSNYFVYDPIQKQYKVLCMTYSVIGCGRDNVVSEEHQVLRITREPSWRMIKCGIPHYPYRHQNINANGICISGVFYYPAATHRFSRVSMLVCFDVRSETFGCINLNETLAAVVCFGTLINYNGKLGALVFTDEDHNCLTSCVCKRTSSFKLWILQDAAKEEWSEHTYSLSPSCRDIIGDSRLTCVGVTRRNEIVLSQPQIYRTRKHNVPFYIYYYDIETERVVRVRIQGIDASNGSRVCTFIDHVENVFAIV</sequence>
<dbReference type="SMART" id="SM00256">
    <property type="entry name" value="FBOX"/>
    <property type="match status" value="1"/>
</dbReference>
<dbReference type="Proteomes" id="UP000467841">
    <property type="component" value="Unassembled WGS sequence"/>
</dbReference>
<feature type="domain" description="F-box" evidence="1">
    <location>
        <begin position="22"/>
        <end position="62"/>
    </location>
</feature>
<dbReference type="PANTHER" id="PTHR31111">
    <property type="entry name" value="BNAA05G37150D PROTEIN-RELATED"/>
    <property type="match status" value="1"/>
</dbReference>
<dbReference type="NCBIfam" id="TIGR01640">
    <property type="entry name" value="F_box_assoc_1"/>
    <property type="match status" value="1"/>
</dbReference>
<dbReference type="InterPro" id="IPR036047">
    <property type="entry name" value="F-box-like_dom_sf"/>
</dbReference>
<organism evidence="2 3">
    <name type="scientific">Microthlaspi erraticum</name>
    <dbReference type="NCBI Taxonomy" id="1685480"/>
    <lineage>
        <taxon>Eukaryota</taxon>
        <taxon>Viridiplantae</taxon>
        <taxon>Streptophyta</taxon>
        <taxon>Embryophyta</taxon>
        <taxon>Tracheophyta</taxon>
        <taxon>Spermatophyta</taxon>
        <taxon>Magnoliopsida</taxon>
        <taxon>eudicotyledons</taxon>
        <taxon>Gunneridae</taxon>
        <taxon>Pentapetalae</taxon>
        <taxon>rosids</taxon>
        <taxon>malvids</taxon>
        <taxon>Brassicales</taxon>
        <taxon>Brassicaceae</taxon>
        <taxon>Coluteocarpeae</taxon>
        <taxon>Microthlaspi</taxon>
    </lineage>
</organism>
<dbReference type="InterPro" id="IPR017451">
    <property type="entry name" value="F-box-assoc_interact_dom"/>
</dbReference>
<dbReference type="AlphaFoldDB" id="A0A6D2K5V6"/>
<dbReference type="SUPFAM" id="SSF81383">
    <property type="entry name" value="F-box domain"/>
    <property type="match status" value="1"/>
</dbReference>
<protein>
    <recommendedName>
        <fullName evidence="1">F-box domain-containing protein</fullName>
    </recommendedName>
</protein>
<proteinExistence type="predicted"/>
<dbReference type="InterPro" id="IPR013187">
    <property type="entry name" value="F-box-assoc_dom_typ3"/>
</dbReference>
<dbReference type="EMBL" id="CACVBM020001418">
    <property type="protein sequence ID" value="CAA7049599.1"/>
    <property type="molecule type" value="Genomic_DNA"/>
</dbReference>
<dbReference type="Gene3D" id="1.20.1280.50">
    <property type="match status" value="1"/>
</dbReference>
<reference evidence="2" key="1">
    <citation type="submission" date="2020-01" db="EMBL/GenBank/DDBJ databases">
        <authorList>
            <person name="Mishra B."/>
        </authorList>
    </citation>
    <scope>NUCLEOTIDE SEQUENCE [LARGE SCALE GENOMIC DNA]</scope>
</reference>
<evidence type="ECO:0000313" key="2">
    <source>
        <dbReference type="EMBL" id="CAA7049599.1"/>
    </source>
</evidence>
<gene>
    <name evidence="2" type="ORF">MERR_LOCUS36834</name>
</gene>